<dbReference type="AlphaFoldDB" id="A0A238V4Z9"/>
<reference evidence="3 4" key="1">
    <citation type="submission" date="2017-06" db="EMBL/GenBank/DDBJ databases">
        <authorList>
            <person name="Kim H.J."/>
            <person name="Triplett B.A."/>
        </authorList>
    </citation>
    <scope>NUCLEOTIDE SEQUENCE [LARGE SCALE GENOMIC DNA]</scope>
    <source>
        <strain evidence="3 4">DSM 45207</strain>
    </source>
</reference>
<dbReference type="Proteomes" id="UP000198348">
    <property type="component" value="Unassembled WGS sequence"/>
</dbReference>
<feature type="compositionally biased region" description="Basic and acidic residues" evidence="1">
    <location>
        <begin position="284"/>
        <end position="295"/>
    </location>
</feature>
<feature type="transmembrane region" description="Helical" evidence="2">
    <location>
        <begin position="106"/>
        <end position="127"/>
    </location>
</feature>
<keyword evidence="2" id="KW-0472">Membrane</keyword>
<feature type="compositionally biased region" description="Basic and acidic residues" evidence="1">
    <location>
        <begin position="155"/>
        <end position="165"/>
    </location>
</feature>
<evidence type="ECO:0008006" key="5">
    <source>
        <dbReference type="Google" id="ProtNLM"/>
    </source>
</evidence>
<gene>
    <name evidence="3" type="ORF">SAMN06265360_101315</name>
</gene>
<dbReference type="EMBL" id="FZNW01000001">
    <property type="protein sequence ID" value="SNR29164.1"/>
    <property type="molecule type" value="Genomic_DNA"/>
</dbReference>
<accession>A0A238V4Z9</accession>
<feature type="region of interest" description="Disordered" evidence="1">
    <location>
        <begin position="272"/>
        <end position="301"/>
    </location>
</feature>
<feature type="transmembrane region" description="Helical" evidence="2">
    <location>
        <begin position="12"/>
        <end position="37"/>
    </location>
</feature>
<protein>
    <recommendedName>
        <fullName evidence="5">DUF2637 domain-containing protein</fullName>
    </recommendedName>
</protein>
<organism evidence="3 4">
    <name type="scientific">Haloechinothrix alba</name>
    <dbReference type="NCBI Taxonomy" id="664784"/>
    <lineage>
        <taxon>Bacteria</taxon>
        <taxon>Bacillati</taxon>
        <taxon>Actinomycetota</taxon>
        <taxon>Actinomycetes</taxon>
        <taxon>Pseudonocardiales</taxon>
        <taxon>Pseudonocardiaceae</taxon>
        <taxon>Haloechinothrix</taxon>
    </lineage>
</organism>
<keyword evidence="2" id="KW-0812">Transmembrane</keyword>
<feature type="transmembrane region" description="Helical" evidence="2">
    <location>
        <begin position="43"/>
        <end position="61"/>
    </location>
</feature>
<sequence>MTTPRARVSTALWLPGLVVALGAVVATAHGLYAVALAAGTPQFIAGLYPVMTDGLAVVAYVATARLSPSGCRYAWTVVVLAAGLSGLAQAIYLAGGMHQVPTELRFGVGAWPAIAVAVVAHLLYLIAGRDEPASTSRAELAKPAEPTPGEAPAATEHHAEHEPTPHDPATVQVPAVQSNGHRTPSPEAERSNTVQAATVQSFAVHREPVQPSEVHTSDSVQAVPANDDAVAASTGAAPARDRAEQAAKAYVREHGVLPTTAQLMQLADVSRGSAGHALKALRRQPAEPHLAEKFPEGQVPQ</sequence>
<proteinExistence type="predicted"/>
<evidence type="ECO:0000313" key="3">
    <source>
        <dbReference type="EMBL" id="SNR29164.1"/>
    </source>
</evidence>
<feature type="transmembrane region" description="Helical" evidence="2">
    <location>
        <begin position="73"/>
        <end position="94"/>
    </location>
</feature>
<name>A0A238V4Z9_9PSEU</name>
<dbReference type="RefSeq" id="WP_089299626.1">
    <property type="nucleotide sequence ID" value="NZ_FZNW01000001.1"/>
</dbReference>
<keyword evidence="2" id="KW-1133">Transmembrane helix</keyword>
<keyword evidence="4" id="KW-1185">Reference proteome</keyword>
<evidence type="ECO:0000256" key="2">
    <source>
        <dbReference type="SAM" id="Phobius"/>
    </source>
</evidence>
<feature type="region of interest" description="Disordered" evidence="1">
    <location>
        <begin position="135"/>
        <end position="195"/>
    </location>
</feature>
<evidence type="ECO:0000256" key="1">
    <source>
        <dbReference type="SAM" id="MobiDB-lite"/>
    </source>
</evidence>
<feature type="compositionally biased region" description="Low complexity" evidence="1">
    <location>
        <begin position="143"/>
        <end position="154"/>
    </location>
</feature>
<evidence type="ECO:0000313" key="4">
    <source>
        <dbReference type="Proteomes" id="UP000198348"/>
    </source>
</evidence>
<dbReference type="OrthoDB" id="3573747at2"/>